<keyword evidence="25" id="KW-0269">Exonuclease</keyword>
<dbReference type="SMART" id="SM00483">
    <property type="entry name" value="POLXc"/>
    <property type="match status" value="1"/>
</dbReference>
<keyword evidence="10" id="KW-0235">DNA replication</keyword>
<evidence type="ECO:0000256" key="7">
    <source>
        <dbReference type="ARBA" id="ARBA00022634"/>
    </source>
</evidence>
<dbReference type="GO" id="GO:0008270">
    <property type="term" value="F:zinc ion binding"/>
    <property type="evidence" value="ECO:0007669"/>
    <property type="project" value="TreeGrafter"/>
</dbReference>
<dbReference type="Pfam" id="PF14791">
    <property type="entry name" value="DNA_pol_B_thumb"/>
    <property type="match status" value="1"/>
</dbReference>
<comment type="catalytic activity">
    <reaction evidence="18">
        <text>2'-deoxyribonucleotide-(2'-deoxyribose 5'-phosphate)-2'-deoxyribonucleotide-DNA = a 3'-end 2'-deoxyribonucleotide-(2,3-dehydro-2,3-deoxyribose 5'-phosphate)-DNA + a 5'-end 5'-phospho-2'-deoxyribonucleoside-DNA + H(+)</text>
        <dbReference type="Rhea" id="RHEA:66592"/>
        <dbReference type="Rhea" id="RHEA-COMP:13180"/>
        <dbReference type="Rhea" id="RHEA-COMP:16897"/>
        <dbReference type="Rhea" id="RHEA-COMP:17067"/>
        <dbReference type="ChEBI" id="CHEBI:15378"/>
        <dbReference type="ChEBI" id="CHEBI:136412"/>
        <dbReference type="ChEBI" id="CHEBI:157695"/>
        <dbReference type="ChEBI" id="CHEBI:167181"/>
        <dbReference type="EC" id="4.2.99.18"/>
    </reaction>
</comment>
<keyword evidence="15" id="KW-0234">DNA repair</keyword>
<keyword evidence="26" id="KW-1185">Reference proteome</keyword>
<dbReference type="InterPro" id="IPR003583">
    <property type="entry name" value="Hlx-hairpin-Hlx_DNA-bd_motif"/>
</dbReference>
<comment type="catalytic activity">
    <reaction evidence="21">
        <text>DNA(n) + a 2'-deoxyribonucleoside 5'-triphosphate = DNA(n+1) + diphosphate</text>
        <dbReference type="Rhea" id="RHEA:22508"/>
        <dbReference type="Rhea" id="RHEA-COMP:17339"/>
        <dbReference type="Rhea" id="RHEA-COMP:17340"/>
        <dbReference type="ChEBI" id="CHEBI:33019"/>
        <dbReference type="ChEBI" id="CHEBI:61560"/>
        <dbReference type="ChEBI" id="CHEBI:173112"/>
        <dbReference type="EC" id="2.7.7.7"/>
    </reaction>
</comment>
<evidence type="ECO:0000256" key="4">
    <source>
        <dbReference type="ARBA" id="ARBA00012720"/>
    </source>
</evidence>
<dbReference type="NCBIfam" id="NF006375">
    <property type="entry name" value="PRK08609.1"/>
    <property type="match status" value="1"/>
</dbReference>
<dbReference type="FunFam" id="3.20.20.140:FF:000047">
    <property type="entry name" value="PHP domain-containing protein"/>
    <property type="match status" value="1"/>
</dbReference>
<dbReference type="PATRIC" id="fig|1769779.3.peg.2103"/>
<keyword evidence="6" id="KW-0488">Methylation</keyword>
<dbReference type="InterPro" id="IPR003141">
    <property type="entry name" value="Pol/His_phosphatase_N"/>
</dbReference>
<keyword evidence="13" id="KW-0239">DNA-directed DNA polymerase</keyword>
<sequence>MPMHNSEIADRFDRLADLLEIEGANPFRVRAYRNAARTIRGYPRSMADLLADDVDLTELPDIGDDLAKKIQILVTSGELPLLEEVEARTPPALSELMKIQGLGAKRVKALHEALGIDSLEELREAVENGKVQEVEGFGEKSEEKIRRRLKKFSGNEQRTKLIEAEQISTPLVEYLEKARGVKDIVIAGSYRRRKETVGDLDILVTAKADNNVMEHFTGYDEVAEVDSQGETRSTVYLRSGMQVDLRLVPQVCFGSAQHYFTGSKDHNIAVRKLGMERGYKINEYGVFEGDKRIAGQTESSVYKAVGLPLIAPELRENHGELDAARDGRLPDLVTLKDLRGNLHTHTNATDGHDTLRAMAKAAMEFGLEYLAITDHSKHLTVAHGLNEKRLRRQLEVIDKLNDEFSELRLLKSIEVDILEDGKLDLPDSVLAELDFVLCAVHHKFDLTQEKQTRRILRAMDSPHCHILAHPSGRLINRREAYDIDLKMILEAAAERGCAVELNAQPERLDLTDEGCRMARDLGVKVSIAADAHSTRGFDYLRFGVDQARRGWLEPRDVLNTLPLKELLRFFRR</sequence>
<evidence type="ECO:0000259" key="23">
    <source>
        <dbReference type="SMART" id="SM00481"/>
    </source>
</evidence>
<feature type="domain" description="Polymerase/histidinol phosphatase N-terminal" evidence="23">
    <location>
        <begin position="340"/>
        <end position="419"/>
    </location>
</feature>
<evidence type="ECO:0000256" key="6">
    <source>
        <dbReference type="ARBA" id="ARBA00022481"/>
    </source>
</evidence>
<dbReference type="SMART" id="SM00481">
    <property type="entry name" value="POLIIIAc"/>
    <property type="match status" value="1"/>
</dbReference>
<dbReference type="GO" id="GO:0140078">
    <property type="term" value="F:class I DNA-(apurinic or apyrimidinic site) endonuclease activity"/>
    <property type="evidence" value="ECO:0007669"/>
    <property type="project" value="UniProtKB-EC"/>
</dbReference>
<dbReference type="InterPro" id="IPR016195">
    <property type="entry name" value="Pol/histidinol_Pase-like"/>
</dbReference>
<evidence type="ECO:0000256" key="19">
    <source>
        <dbReference type="ARBA" id="ARBA00044678"/>
    </source>
</evidence>
<evidence type="ECO:0000256" key="10">
    <source>
        <dbReference type="ARBA" id="ARBA00022705"/>
    </source>
</evidence>
<keyword evidence="25" id="KW-0540">Nuclease</keyword>
<dbReference type="Gene3D" id="3.20.20.140">
    <property type="entry name" value="Metal-dependent hydrolases"/>
    <property type="match status" value="1"/>
</dbReference>
<dbReference type="RefSeq" id="WP_069947515.1">
    <property type="nucleotide sequence ID" value="NZ_CP014143.1"/>
</dbReference>
<comment type="catalytic activity">
    <reaction evidence="19">
        <text>a 5'-end 2'-deoxyribose-2'-deoxyribonucleotide-DNA = (2E,4S)-4-hydroxypenten-2-al-5-phosphate + a 5'-end 5'-phospho-2'-deoxyribonucleoside-DNA + H(+)</text>
        <dbReference type="Rhea" id="RHEA:76255"/>
        <dbReference type="Rhea" id="RHEA-COMP:13180"/>
        <dbReference type="Rhea" id="RHEA-COMP:18657"/>
        <dbReference type="ChEBI" id="CHEBI:15378"/>
        <dbReference type="ChEBI" id="CHEBI:136412"/>
        <dbReference type="ChEBI" id="CHEBI:195194"/>
        <dbReference type="ChEBI" id="CHEBI:195195"/>
    </reaction>
</comment>
<dbReference type="GO" id="GO:0005829">
    <property type="term" value="C:cytosol"/>
    <property type="evidence" value="ECO:0007669"/>
    <property type="project" value="TreeGrafter"/>
</dbReference>
<dbReference type="GO" id="GO:0006281">
    <property type="term" value="P:DNA repair"/>
    <property type="evidence" value="ECO:0007669"/>
    <property type="project" value="UniProtKB-KW"/>
</dbReference>
<dbReference type="Gene3D" id="3.30.210.10">
    <property type="entry name" value="DNA polymerase, thumb domain"/>
    <property type="match status" value="1"/>
</dbReference>
<dbReference type="PIRSF" id="PIRSF005047">
    <property type="entry name" value="UCP005047_YshC"/>
    <property type="match status" value="1"/>
</dbReference>
<dbReference type="CDD" id="cd00141">
    <property type="entry name" value="NT_POLXc"/>
    <property type="match status" value="1"/>
</dbReference>
<dbReference type="InterPro" id="IPR043519">
    <property type="entry name" value="NT_sf"/>
</dbReference>
<keyword evidence="12" id="KW-0832">Ubl conjugation</keyword>
<protein>
    <recommendedName>
        <fullName evidence="5">DNA polymerase beta</fullName>
        <ecNumber evidence="3">2.7.7.7</ecNumber>
        <ecNumber evidence="4">4.2.99.18</ecNumber>
    </recommendedName>
    <alternativeName>
        <fullName evidence="16">5'-deoxyribose-phosphate lyase</fullName>
    </alternativeName>
    <alternativeName>
        <fullName evidence="17">AP lyase</fullName>
    </alternativeName>
</protein>
<evidence type="ECO:0000259" key="24">
    <source>
        <dbReference type="SMART" id="SM00483"/>
    </source>
</evidence>
<dbReference type="OrthoDB" id="9808747at2"/>
<dbReference type="InterPro" id="IPR037160">
    <property type="entry name" value="DNA_Pol_thumb_sf"/>
</dbReference>
<evidence type="ECO:0000313" key="26">
    <source>
        <dbReference type="Proteomes" id="UP000095672"/>
    </source>
</evidence>
<evidence type="ECO:0000256" key="18">
    <source>
        <dbReference type="ARBA" id="ARBA00044632"/>
    </source>
</evidence>
<comment type="cofactor">
    <cofactor evidence="1">
        <name>Mg(2+)</name>
        <dbReference type="ChEBI" id="CHEBI:18420"/>
    </cofactor>
</comment>
<evidence type="ECO:0000256" key="1">
    <source>
        <dbReference type="ARBA" id="ARBA00001946"/>
    </source>
</evidence>
<keyword evidence="8" id="KW-0808">Transferase</keyword>
<feature type="domain" description="Helix-hairpin-helix DNA-binding motif class 1" evidence="22">
    <location>
        <begin position="129"/>
        <end position="148"/>
    </location>
</feature>
<dbReference type="GO" id="GO:0042578">
    <property type="term" value="F:phosphoric ester hydrolase activity"/>
    <property type="evidence" value="ECO:0007669"/>
    <property type="project" value="TreeGrafter"/>
</dbReference>
<keyword evidence="7" id="KW-0237">DNA synthesis</keyword>
<dbReference type="EMBL" id="CP014143">
    <property type="protein sequence ID" value="AOS97524.1"/>
    <property type="molecule type" value="Genomic_DNA"/>
</dbReference>
<keyword evidence="25" id="KW-0378">Hydrolase</keyword>
<dbReference type="Pfam" id="PF02811">
    <property type="entry name" value="PHP"/>
    <property type="match status" value="1"/>
</dbReference>
<dbReference type="Proteomes" id="UP000095672">
    <property type="component" value="Chromosome"/>
</dbReference>
<evidence type="ECO:0000256" key="20">
    <source>
        <dbReference type="ARBA" id="ARBA00045548"/>
    </source>
</evidence>
<evidence type="ECO:0000256" key="9">
    <source>
        <dbReference type="ARBA" id="ARBA00022695"/>
    </source>
</evidence>
<evidence type="ECO:0000256" key="17">
    <source>
        <dbReference type="ARBA" id="ARBA00035726"/>
    </source>
</evidence>
<dbReference type="Gene3D" id="1.10.150.110">
    <property type="entry name" value="DNA polymerase beta, N-terminal domain-like"/>
    <property type="match status" value="1"/>
</dbReference>
<name>A0A1C9W8P0_9GAMM</name>
<keyword evidence="14" id="KW-0915">Sodium</keyword>
<dbReference type="InterPro" id="IPR022311">
    <property type="entry name" value="PolX-like"/>
</dbReference>
<feature type="domain" description="Helix-hairpin-helix DNA-binding motif class 1" evidence="22">
    <location>
        <begin position="94"/>
        <end position="113"/>
    </location>
</feature>
<dbReference type="SUPFAM" id="SSF158702">
    <property type="entry name" value="Sec63 N-terminal domain-like"/>
    <property type="match status" value="1"/>
</dbReference>
<evidence type="ECO:0000259" key="22">
    <source>
        <dbReference type="SMART" id="SM00278"/>
    </source>
</evidence>
<dbReference type="Gene3D" id="3.30.460.10">
    <property type="entry name" value="Beta Polymerase, domain 2"/>
    <property type="match status" value="1"/>
</dbReference>
<dbReference type="GO" id="GO:0003887">
    <property type="term" value="F:DNA-directed DNA polymerase activity"/>
    <property type="evidence" value="ECO:0007669"/>
    <property type="project" value="UniProtKB-KW"/>
</dbReference>
<dbReference type="InterPro" id="IPR050243">
    <property type="entry name" value="PHP_phosphatase"/>
</dbReference>
<dbReference type="SMART" id="SM00278">
    <property type="entry name" value="HhH1"/>
    <property type="match status" value="3"/>
</dbReference>
<dbReference type="InterPro" id="IPR047967">
    <property type="entry name" value="PolX_PHP"/>
</dbReference>
<dbReference type="SUPFAM" id="SSF81301">
    <property type="entry name" value="Nucleotidyltransferase"/>
    <property type="match status" value="1"/>
</dbReference>
<gene>
    <name evidence="25" type="primary">polX</name>
    <name evidence="25" type="ORF">AUP74_02101</name>
</gene>
<dbReference type="InterPro" id="IPR027421">
    <property type="entry name" value="DNA_pol_lamdba_lyase_dom_sf"/>
</dbReference>
<dbReference type="InterPro" id="IPR028207">
    <property type="entry name" value="DNA_pol_B_palm_palm"/>
</dbReference>
<dbReference type="PANTHER" id="PTHR36928:SF1">
    <property type="entry name" value="PHOSPHATASE YCDX-RELATED"/>
    <property type="match status" value="1"/>
</dbReference>
<dbReference type="EC" id="4.2.99.18" evidence="4"/>
<dbReference type="PANTHER" id="PTHR36928">
    <property type="entry name" value="PHOSPHATASE YCDX-RELATED"/>
    <property type="match status" value="1"/>
</dbReference>
<accession>A0A1C9W8P0</accession>
<dbReference type="InterPro" id="IPR002008">
    <property type="entry name" value="DNA_pol_X_beta-like"/>
</dbReference>
<dbReference type="STRING" id="1769779.AUP74_02101"/>
<dbReference type="AlphaFoldDB" id="A0A1C9W8P0"/>
<dbReference type="SUPFAM" id="SSF47802">
    <property type="entry name" value="DNA polymerase beta, N-terminal domain-like"/>
    <property type="match status" value="1"/>
</dbReference>
<evidence type="ECO:0000256" key="2">
    <source>
        <dbReference type="ARBA" id="ARBA00004496"/>
    </source>
</evidence>
<dbReference type="Gene3D" id="1.10.150.20">
    <property type="entry name" value="5' to 3' exonuclease, C-terminal subdomain"/>
    <property type="match status" value="1"/>
</dbReference>
<evidence type="ECO:0000256" key="14">
    <source>
        <dbReference type="ARBA" id="ARBA00023053"/>
    </source>
</evidence>
<dbReference type="KEGG" id="micc:AUP74_02101"/>
<evidence type="ECO:0000256" key="13">
    <source>
        <dbReference type="ARBA" id="ARBA00022932"/>
    </source>
</evidence>
<dbReference type="InterPro" id="IPR029398">
    <property type="entry name" value="PolB_thumb"/>
</dbReference>
<evidence type="ECO:0000256" key="5">
    <source>
        <dbReference type="ARBA" id="ARBA00020020"/>
    </source>
</evidence>
<comment type="function">
    <text evidence="20">Repair polymerase that plays a key role in base-excision repair. During this process, the damaged base is excised by specific DNA glycosylases, the DNA backbone is nicked at the abasic site by an apurinic/apyrimidic (AP) endonuclease, and POLB removes 5'-deoxyribose-phosphate from the preincised AP site acting as a 5'-deoxyribose-phosphate lyase (5'-dRP lyase); through its DNA polymerase activity, it adds one nucleotide to the 3' end of the arising single-nucleotide gap. Conducts 'gap-filling' DNA synthesis in a stepwise distributive fashion rather than in a processive fashion as for other DNA polymerases. It is also able to cleave sugar-phosphate bonds 3' to an intact AP site, acting as an AP lyase.</text>
</comment>
<dbReference type="CDD" id="cd07436">
    <property type="entry name" value="PHP_PolX"/>
    <property type="match status" value="1"/>
</dbReference>
<dbReference type="Pfam" id="PF14520">
    <property type="entry name" value="HHH_5"/>
    <property type="match status" value="1"/>
</dbReference>
<reference evidence="26" key="1">
    <citation type="submission" date="2016-01" db="EMBL/GenBank/DDBJ databases">
        <title>Complete genome sequence of Microbulbifer sp. CCB-MM1, a halophile isolated from Matang Mangrove Forest, Perak.</title>
        <authorList>
            <person name="Moh T.H."/>
            <person name="Dinesh B."/>
            <person name="Lau N.-S."/>
            <person name="Go F."/>
            <person name="Alexander Chong S.-C."/>
        </authorList>
    </citation>
    <scope>NUCLEOTIDE SEQUENCE [LARGE SCALE GENOMIC DNA]</scope>
    <source>
        <strain evidence="26">CCB-MM1</strain>
    </source>
</reference>
<evidence type="ECO:0000256" key="15">
    <source>
        <dbReference type="ARBA" id="ARBA00023204"/>
    </source>
</evidence>
<evidence type="ECO:0000256" key="8">
    <source>
        <dbReference type="ARBA" id="ARBA00022679"/>
    </source>
</evidence>
<evidence type="ECO:0000256" key="21">
    <source>
        <dbReference type="ARBA" id="ARBA00049244"/>
    </source>
</evidence>
<evidence type="ECO:0000256" key="3">
    <source>
        <dbReference type="ARBA" id="ARBA00012417"/>
    </source>
</evidence>
<keyword evidence="11" id="KW-0227">DNA damage</keyword>
<dbReference type="InterPro" id="IPR004013">
    <property type="entry name" value="PHP_dom"/>
</dbReference>
<organism evidence="25 26">
    <name type="scientific">Microbulbifer aggregans</name>
    <dbReference type="NCBI Taxonomy" id="1769779"/>
    <lineage>
        <taxon>Bacteria</taxon>
        <taxon>Pseudomonadati</taxon>
        <taxon>Pseudomonadota</taxon>
        <taxon>Gammaproteobacteria</taxon>
        <taxon>Cellvibrionales</taxon>
        <taxon>Microbulbiferaceae</taxon>
        <taxon>Microbulbifer</taxon>
    </lineage>
</organism>
<dbReference type="EC" id="2.7.7.7" evidence="3"/>
<dbReference type="PRINTS" id="PR00870">
    <property type="entry name" value="DNAPOLXBETA"/>
</dbReference>
<dbReference type="Pfam" id="PF14716">
    <property type="entry name" value="HHH_8"/>
    <property type="match status" value="1"/>
</dbReference>
<dbReference type="Pfam" id="PF14792">
    <property type="entry name" value="DNA_pol_B_palm"/>
    <property type="match status" value="1"/>
</dbReference>
<dbReference type="InterPro" id="IPR010996">
    <property type="entry name" value="HHH_MUS81"/>
</dbReference>
<comment type="subcellular location">
    <subcellularLocation>
        <location evidence="2">Cytoplasm</location>
    </subcellularLocation>
</comment>
<dbReference type="GO" id="GO:0004527">
    <property type="term" value="F:exonuclease activity"/>
    <property type="evidence" value="ECO:0007669"/>
    <property type="project" value="UniProtKB-KW"/>
</dbReference>
<dbReference type="SUPFAM" id="SSF89550">
    <property type="entry name" value="PHP domain-like"/>
    <property type="match status" value="1"/>
</dbReference>
<proteinExistence type="predicted"/>
<feature type="domain" description="Helix-hairpin-helix DNA-binding motif class 1" evidence="22">
    <location>
        <begin position="54"/>
        <end position="73"/>
    </location>
</feature>
<dbReference type="GO" id="GO:0003677">
    <property type="term" value="F:DNA binding"/>
    <property type="evidence" value="ECO:0007669"/>
    <property type="project" value="InterPro"/>
</dbReference>
<evidence type="ECO:0000256" key="11">
    <source>
        <dbReference type="ARBA" id="ARBA00022763"/>
    </source>
</evidence>
<evidence type="ECO:0000313" key="25">
    <source>
        <dbReference type="EMBL" id="AOS97524.1"/>
    </source>
</evidence>
<keyword evidence="9" id="KW-0548">Nucleotidyltransferase</keyword>
<feature type="domain" description="DNA-directed DNA polymerase X" evidence="24">
    <location>
        <begin position="3"/>
        <end position="316"/>
    </location>
</feature>
<evidence type="ECO:0000256" key="12">
    <source>
        <dbReference type="ARBA" id="ARBA00022843"/>
    </source>
</evidence>
<evidence type="ECO:0000256" key="16">
    <source>
        <dbReference type="ARBA" id="ARBA00035717"/>
    </source>
</evidence>
<dbReference type="InterPro" id="IPR002054">
    <property type="entry name" value="DNA-dir_DNA_pol_X"/>
</dbReference>